<dbReference type="GO" id="GO:0005789">
    <property type="term" value="C:endoplasmic reticulum membrane"/>
    <property type="evidence" value="ECO:0007669"/>
    <property type="project" value="UniProtKB-SubCell"/>
</dbReference>
<proteinExistence type="inferred from homology"/>
<comment type="caution">
    <text evidence="8">The sequence shown here is derived from an EMBL/GenBank/DDBJ whole genome shotgun (WGS) entry which is preliminary data.</text>
</comment>
<dbReference type="UniPathway" id="UPA00378"/>
<keyword evidence="9" id="KW-1185">Reference proteome</keyword>
<reference evidence="8 9" key="1">
    <citation type="submission" date="2016-07" db="EMBL/GenBank/DDBJ databases">
        <title>Pervasive Adenine N6-methylation of Active Genes in Fungi.</title>
        <authorList>
            <consortium name="DOE Joint Genome Institute"/>
            <person name="Mondo S.J."/>
            <person name="Dannebaum R.O."/>
            <person name="Kuo R.C."/>
            <person name="Labutti K."/>
            <person name="Haridas S."/>
            <person name="Kuo A."/>
            <person name="Salamov A."/>
            <person name="Ahrendt S.R."/>
            <person name="Lipzen A."/>
            <person name="Sullivan W."/>
            <person name="Andreopoulos W.B."/>
            <person name="Clum A."/>
            <person name="Lindquist E."/>
            <person name="Daum C."/>
            <person name="Ramamoorthy G.K."/>
            <person name="Gryganskyi A."/>
            <person name="Culley D."/>
            <person name="Magnuson J.K."/>
            <person name="James T.Y."/>
            <person name="O'Malley M.A."/>
            <person name="Stajich J.E."/>
            <person name="Spatafora J.W."/>
            <person name="Visel A."/>
            <person name="Grigoriev I.V."/>
        </authorList>
    </citation>
    <scope>NUCLEOTIDE SEQUENCE [LARGE SCALE GENOMIC DNA]</scope>
    <source>
        <strain evidence="8 9">NRRL 3301</strain>
    </source>
</reference>
<dbReference type="AlphaFoldDB" id="A0A1X2GRG9"/>
<comment type="function">
    <text evidence="7">Regulatory subunit of the dolichol-phosphate mannose (DPM) synthase complex; essential for the ER localization.</text>
</comment>
<evidence type="ECO:0000256" key="7">
    <source>
        <dbReference type="RuleBase" id="RU365084"/>
    </source>
</evidence>
<keyword evidence="4 7" id="KW-0256">Endoplasmic reticulum</keyword>
<organism evidence="8 9">
    <name type="scientific">Hesseltinella vesiculosa</name>
    <dbReference type="NCBI Taxonomy" id="101127"/>
    <lineage>
        <taxon>Eukaryota</taxon>
        <taxon>Fungi</taxon>
        <taxon>Fungi incertae sedis</taxon>
        <taxon>Mucoromycota</taxon>
        <taxon>Mucoromycotina</taxon>
        <taxon>Mucoromycetes</taxon>
        <taxon>Mucorales</taxon>
        <taxon>Cunninghamellaceae</taxon>
        <taxon>Hesseltinella</taxon>
    </lineage>
</organism>
<dbReference type="OrthoDB" id="311279at2759"/>
<comment type="subcellular location">
    <subcellularLocation>
        <location evidence="1 7">Endoplasmic reticulum membrane</location>
        <topology evidence="1 7">Multi-pass membrane protein</topology>
    </subcellularLocation>
</comment>
<dbReference type="Pfam" id="PF07297">
    <property type="entry name" value="DPM2"/>
    <property type="match status" value="1"/>
</dbReference>
<evidence type="ECO:0000256" key="5">
    <source>
        <dbReference type="ARBA" id="ARBA00022989"/>
    </source>
</evidence>
<dbReference type="GO" id="GO:0033185">
    <property type="term" value="C:dolichol-phosphate-mannose synthase complex"/>
    <property type="evidence" value="ECO:0007669"/>
    <property type="project" value="TreeGrafter"/>
</dbReference>
<dbReference type="GO" id="GO:0180047">
    <property type="term" value="P:dolichol phosphate mannose biosynthetic process"/>
    <property type="evidence" value="ECO:0007669"/>
    <property type="project" value="InterPro"/>
</dbReference>
<gene>
    <name evidence="8" type="ORF">DM01DRAFT_1381269</name>
</gene>
<comment type="pathway">
    <text evidence="7">Protein modification; protein glycosylation.</text>
</comment>
<feature type="transmembrane region" description="Helical" evidence="7">
    <location>
        <begin position="81"/>
        <end position="104"/>
    </location>
</feature>
<dbReference type="PANTHER" id="PTHR15039">
    <property type="entry name" value="DOLICHOL PHOSPHATE-MANNOSE BIOSYNTHESIS REGULATORY PROTEIN"/>
    <property type="match status" value="1"/>
</dbReference>
<feature type="transmembrane region" description="Helical" evidence="7">
    <location>
        <begin position="6"/>
        <end position="24"/>
    </location>
</feature>
<keyword evidence="6 7" id="KW-0472">Membrane</keyword>
<accession>A0A1X2GRG9</accession>
<name>A0A1X2GRG9_9FUNG</name>
<dbReference type="GO" id="GO:0030234">
    <property type="term" value="F:enzyme regulator activity"/>
    <property type="evidence" value="ECO:0007669"/>
    <property type="project" value="UniProtKB-UniRule"/>
</dbReference>
<evidence type="ECO:0000256" key="1">
    <source>
        <dbReference type="ARBA" id="ARBA00004477"/>
    </source>
</evidence>
<comment type="caution">
    <text evidence="7">Lacks conserved residue(s) required for the propagation of feature annotation.</text>
</comment>
<evidence type="ECO:0000256" key="6">
    <source>
        <dbReference type="ARBA" id="ARBA00023136"/>
    </source>
</evidence>
<dbReference type="STRING" id="101127.A0A1X2GRG9"/>
<dbReference type="InterPro" id="IPR009914">
    <property type="entry name" value="DPM2"/>
</dbReference>
<dbReference type="PANTHER" id="PTHR15039:SF11">
    <property type="entry name" value="DOLICHOL PHOSPHATE-MANNOSE BIOSYNTHESIS REGULATORY PROTEIN"/>
    <property type="match status" value="1"/>
</dbReference>
<sequence>MQSGMTVLAFNVFFFFLFFLPRLFSIHDYHSLSMTATDKIVGAGAFFGAWIIFIYYTLWALVMPFVDETNPWQAYFPAFEYAIRLPFATLVFGIIGIFGVFAYASSKQKTKQTKKAK</sequence>
<keyword evidence="3 7" id="KW-0812">Transmembrane</keyword>
<dbReference type="GO" id="GO:0006506">
    <property type="term" value="P:GPI anchor biosynthetic process"/>
    <property type="evidence" value="ECO:0007669"/>
    <property type="project" value="TreeGrafter"/>
</dbReference>
<evidence type="ECO:0000313" key="9">
    <source>
        <dbReference type="Proteomes" id="UP000242146"/>
    </source>
</evidence>
<dbReference type="EMBL" id="MCGT01000005">
    <property type="protein sequence ID" value="ORX59737.1"/>
    <property type="molecule type" value="Genomic_DNA"/>
</dbReference>
<dbReference type="Proteomes" id="UP000242146">
    <property type="component" value="Unassembled WGS sequence"/>
</dbReference>
<evidence type="ECO:0000313" key="8">
    <source>
        <dbReference type="EMBL" id="ORX59737.1"/>
    </source>
</evidence>
<evidence type="ECO:0000256" key="4">
    <source>
        <dbReference type="ARBA" id="ARBA00022824"/>
    </source>
</evidence>
<protein>
    <recommendedName>
        <fullName evidence="7">Dolichol phosphate-mannose biosynthesis regulatory protein</fullName>
    </recommendedName>
</protein>
<comment type="similarity">
    <text evidence="2 7">Belongs to the DPM2 family.</text>
</comment>
<feature type="transmembrane region" description="Helical" evidence="7">
    <location>
        <begin position="40"/>
        <end position="61"/>
    </location>
</feature>
<evidence type="ECO:0000256" key="3">
    <source>
        <dbReference type="ARBA" id="ARBA00022692"/>
    </source>
</evidence>
<comment type="subunit">
    <text evidence="7">Component of the dolichol-phosphate mannose (DPM) synthase complex.</text>
</comment>
<keyword evidence="5 7" id="KW-1133">Transmembrane helix</keyword>
<evidence type="ECO:0000256" key="2">
    <source>
        <dbReference type="ARBA" id="ARBA00005478"/>
    </source>
</evidence>